<dbReference type="PANTHER" id="PTHR43434">
    <property type="entry name" value="PHOSPHOGLYCOLATE PHOSPHATASE"/>
    <property type="match status" value="1"/>
</dbReference>
<dbReference type="GO" id="GO:0004713">
    <property type="term" value="F:protein tyrosine kinase activity"/>
    <property type="evidence" value="ECO:0007669"/>
    <property type="project" value="TreeGrafter"/>
</dbReference>
<accession>A0A2W4R2U6</accession>
<proteinExistence type="predicted"/>
<dbReference type="InterPro" id="IPR036412">
    <property type="entry name" value="HAD-like_sf"/>
</dbReference>
<dbReference type="InterPro" id="IPR023198">
    <property type="entry name" value="PGP-like_dom2"/>
</dbReference>
<evidence type="ECO:0000313" key="2">
    <source>
        <dbReference type="Proteomes" id="UP000249396"/>
    </source>
</evidence>
<dbReference type="Gene3D" id="3.40.50.1000">
    <property type="entry name" value="HAD superfamily/HAD-like"/>
    <property type="match status" value="1"/>
</dbReference>
<dbReference type="GO" id="GO:0016787">
    <property type="term" value="F:hydrolase activity"/>
    <property type="evidence" value="ECO:0007669"/>
    <property type="project" value="UniProtKB-KW"/>
</dbReference>
<dbReference type="GO" id="GO:0005829">
    <property type="term" value="C:cytosol"/>
    <property type="evidence" value="ECO:0007669"/>
    <property type="project" value="TreeGrafter"/>
</dbReference>
<name>A0A2W4R2U6_9GAMM</name>
<evidence type="ECO:0000313" key="1">
    <source>
        <dbReference type="EMBL" id="PZN78332.1"/>
    </source>
</evidence>
<dbReference type="InterPro" id="IPR023214">
    <property type="entry name" value="HAD_sf"/>
</dbReference>
<protein>
    <submittedName>
        <fullName evidence="1">HAD family hydrolase</fullName>
    </submittedName>
</protein>
<dbReference type="Proteomes" id="UP000249396">
    <property type="component" value="Unassembled WGS sequence"/>
</dbReference>
<dbReference type="PANTHER" id="PTHR43434:SF20">
    <property type="entry name" value="5'-NUCLEOTIDASE"/>
    <property type="match status" value="1"/>
</dbReference>
<dbReference type="SUPFAM" id="SSF56784">
    <property type="entry name" value="HAD-like"/>
    <property type="match status" value="1"/>
</dbReference>
<dbReference type="InterPro" id="IPR050155">
    <property type="entry name" value="HAD-like_hydrolase_sf"/>
</dbReference>
<gene>
    <name evidence="1" type="ORF">DM484_13075</name>
</gene>
<dbReference type="AlphaFoldDB" id="A0A2W4R2U6"/>
<keyword evidence="1" id="KW-0378">Hydrolase</keyword>
<dbReference type="Gene3D" id="1.10.150.240">
    <property type="entry name" value="Putative phosphatase, domain 2"/>
    <property type="match status" value="1"/>
</dbReference>
<dbReference type="EMBL" id="QJPH01000321">
    <property type="protein sequence ID" value="PZN78332.1"/>
    <property type="molecule type" value="Genomic_DNA"/>
</dbReference>
<dbReference type="Pfam" id="PF13419">
    <property type="entry name" value="HAD_2"/>
    <property type="match status" value="1"/>
</dbReference>
<reference evidence="1 2" key="1">
    <citation type="journal article" date="2018" name="Aquat. Microb. Ecol.">
        <title>Gammaproteobacterial methanotrophs dominate.</title>
        <authorList>
            <person name="Rissanen A.J."/>
            <person name="Saarenheimo J."/>
            <person name="Tiirola M."/>
            <person name="Peura S."/>
            <person name="Aalto S.L."/>
            <person name="Karvinen A."/>
            <person name="Nykanen H."/>
        </authorList>
    </citation>
    <scope>NUCLEOTIDE SEQUENCE [LARGE SCALE GENOMIC DNA]</scope>
    <source>
        <strain evidence="1">AMbin10</strain>
    </source>
</reference>
<sequence length="218" mass="23551">MTSNILFDLDGTLTDPKQGITRCIQYALSALGYPVLPEDELLWCIGPPLRGSFSRLLHSTDNGLLDKALWLYRERFAEVGLFENALIPGIPQALDSIKSLDAKIFLATSKPLVYAVRIIGNFGLDRYFDKLYGSELDGTYSDKAELIAHILAQEAIDPATAVMVGDREHDVIGAARCGVKSIGVTYGYGEETELRAHGASAIAHTPGGIASLLAELLA</sequence>
<organism evidence="1 2">
    <name type="scientific">Candidatus Methylumidiphilus alinenensis</name>
    <dbReference type="NCBI Taxonomy" id="2202197"/>
    <lineage>
        <taxon>Bacteria</taxon>
        <taxon>Pseudomonadati</taxon>
        <taxon>Pseudomonadota</taxon>
        <taxon>Gammaproteobacteria</taxon>
        <taxon>Methylococcales</taxon>
        <taxon>Candidatus Methylumidiphilus</taxon>
    </lineage>
</organism>
<comment type="caution">
    <text evidence="1">The sequence shown here is derived from an EMBL/GenBank/DDBJ whole genome shotgun (WGS) entry which is preliminary data.</text>
</comment>
<dbReference type="InterPro" id="IPR041492">
    <property type="entry name" value="HAD_2"/>
</dbReference>